<dbReference type="PANTHER" id="PTHR32282">
    <property type="entry name" value="BINDING PROTEIN TRANSPEPTIDASE, PUTATIVE-RELATED"/>
    <property type="match status" value="1"/>
</dbReference>
<gene>
    <name evidence="13" type="ORF">SAMN05444365_101985</name>
</gene>
<keyword evidence="3" id="KW-0328">Glycosyltransferase</keyword>
<evidence type="ECO:0000256" key="8">
    <source>
        <dbReference type="ARBA" id="ARBA00049902"/>
    </source>
</evidence>
<keyword evidence="10" id="KW-1133">Transmembrane helix</keyword>
<feature type="compositionally biased region" description="Gly residues" evidence="9">
    <location>
        <begin position="134"/>
        <end position="165"/>
    </location>
</feature>
<dbReference type="GO" id="GO:0030288">
    <property type="term" value="C:outer membrane-bounded periplasmic space"/>
    <property type="evidence" value="ECO:0007669"/>
    <property type="project" value="TreeGrafter"/>
</dbReference>
<dbReference type="OrthoDB" id="3397599at2"/>
<accession>A0A1H3HTN5</accession>
<sequence length="939" mass="97566">MNSYGDPSSARGRANIPGPGPDHGQADPWASAPGAYRASASAGPDHGWSGGGQGSTGAAPAGRASVGSASAGRASVGRANIPAPAAPAPDESLSAGERPSGRAVVGAARVGGASGSGRAAVARASVRPVSGAGPRAGGGAGGGPNGPGGRGPGGGGGGGRGGGKGDPADAKKAKKRKRINLIIAAFAVLVMLLGSGVVAFTWFADTVKTPTDFGEPMATTIMYNNGQQLAKLGEQNRTIVPADKINPDVKHAVMAAEDKNFEQHGGIDMKGIARAAWNNFTGGTTQGASTITQQYARHVAELSGINYARKLREAVLASKLEDEFSKDELLGFYLNAIYFGRGAHGVEAAARAYFGKSVLAPPGRKDAITPEEAAVLASVIKQPEPDANTGHKGYDPQINPEAAKERWEYTLNNMQEKGWIAPETRAAARYPAPAPKGTLRAWDPKKDCAVGCGLNTPSGNVVNYVRAELEANNITDWKEGGYRIKTTINQQAQKAAESAARRASKSSPMNGLPKHYMAALVAVDVKTGKVLAYYGGDNASGTDYAGLNTDNGKVYGGHSPGSTFKVYTLAAALRAGISVDSHWDATKTKDPETGFEISNAGRTNLNCDNGGKWCDLDKATVESYNVPFYWIAKALGPDKIVEAARDAGIRTMWTDKTETIDLTKRKPAEVAPAKFDKQVSYGQYAVTVLDHANGMATIANRGTYNKAHFIEEVHKYNLKTGKWDLVYGPKADPQEVFPKAQMDDLNSVLKKIPGSTGDALAANRVSVGKTGTWELNDTQNGDAWMIGATPQIAAAVWVGTTGNRRAIEEADGSMMFGGGTPAAIWKKFMDDAHAAMKVPQEGFPEKKGTGDPNPPQANGVPPKQEQPKPDNGDCNNPLRLFCPPDGNQNPGGGNGNGNGNNPGPGNPGNPGGNPGGGGDPNNPGDTTNPLNGTAPPRQN</sequence>
<organism evidence="13 14">
    <name type="scientific">Micromonospora pattaloongensis</name>
    <dbReference type="NCBI Taxonomy" id="405436"/>
    <lineage>
        <taxon>Bacteria</taxon>
        <taxon>Bacillati</taxon>
        <taxon>Actinomycetota</taxon>
        <taxon>Actinomycetes</taxon>
        <taxon>Micromonosporales</taxon>
        <taxon>Micromonosporaceae</taxon>
        <taxon>Micromonospora</taxon>
    </lineage>
</organism>
<dbReference type="InterPro" id="IPR001264">
    <property type="entry name" value="Glyco_trans_51"/>
</dbReference>
<dbReference type="Pfam" id="PF00905">
    <property type="entry name" value="Transpeptidase"/>
    <property type="match status" value="1"/>
</dbReference>
<feature type="compositionally biased region" description="Gly residues" evidence="9">
    <location>
        <begin position="889"/>
        <end position="919"/>
    </location>
</feature>
<evidence type="ECO:0000256" key="7">
    <source>
        <dbReference type="ARBA" id="ARBA00034000"/>
    </source>
</evidence>
<feature type="region of interest" description="Disordered" evidence="9">
    <location>
        <begin position="841"/>
        <end position="939"/>
    </location>
</feature>
<evidence type="ECO:0000313" key="14">
    <source>
        <dbReference type="Proteomes" id="UP000242415"/>
    </source>
</evidence>
<evidence type="ECO:0000256" key="4">
    <source>
        <dbReference type="ARBA" id="ARBA00022679"/>
    </source>
</evidence>
<comment type="catalytic activity">
    <reaction evidence="7">
        <text>Preferential cleavage: (Ac)2-L-Lys-D-Ala-|-D-Ala. Also transpeptidation of peptidyl-alanyl moieties that are N-acyl substituents of D-alanine.</text>
        <dbReference type="EC" id="3.4.16.4"/>
    </reaction>
</comment>
<keyword evidence="14" id="KW-1185">Reference proteome</keyword>
<feature type="compositionally biased region" description="Low complexity" evidence="9">
    <location>
        <begin position="56"/>
        <end position="83"/>
    </location>
</feature>
<dbReference type="InterPro" id="IPR036950">
    <property type="entry name" value="PBP_transglycosylase"/>
</dbReference>
<dbReference type="Gene3D" id="1.10.3810.10">
    <property type="entry name" value="Biosynthetic peptidoglycan transglycosylase-like"/>
    <property type="match status" value="1"/>
</dbReference>
<dbReference type="STRING" id="405436.SAMN05444365_101985"/>
<protein>
    <submittedName>
        <fullName evidence="13">Membrane carboxypeptidase (Penicillin-binding protein)</fullName>
    </submittedName>
</protein>
<comment type="catalytic activity">
    <reaction evidence="8">
        <text>[GlcNAc-(1-&gt;4)-Mur2Ac(oyl-L-Ala-gamma-D-Glu-L-Lys-D-Ala-D-Ala)](n)-di-trans,octa-cis-undecaprenyl diphosphate + beta-D-GlcNAc-(1-&gt;4)-Mur2Ac(oyl-L-Ala-gamma-D-Glu-L-Lys-D-Ala-D-Ala)-di-trans,octa-cis-undecaprenyl diphosphate = [GlcNAc-(1-&gt;4)-Mur2Ac(oyl-L-Ala-gamma-D-Glu-L-Lys-D-Ala-D-Ala)](n+1)-di-trans,octa-cis-undecaprenyl diphosphate + di-trans,octa-cis-undecaprenyl diphosphate + H(+)</text>
        <dbReference type="Rhea" id="RHEA:23708"/>
        <dbReference type="Rhea" id="RHEA-COMP:9602"/>
        <dbReference type="Rhea" id="RHEA-COMP:9603"/>
        <dbReference type="ChEBI" id="CHEBI:15378"/>
        <dbReference type="ChEBI" id="CHEBI:58405"/>
        <dbReference type="ChEBI" id="CHEBI:60033"/>
        <dbReference type="ChEBI" id="CHEBI:78435"/>
        <dbReference type="EC" id="2.4.99.28"/>
    </reaction>
</comment>
<dbReference type="InterPro" id="IPR001460">
    <property type="entry name" value="PCN-bd_Tpept"/>
</dbReference>
<dbReference type="GO" id="GO:0009252">
    <property type="term" value="P:peptidoglycan biosynthetic process"/>
    <property type="evidence" value="ECO:0007669"/>
    <property type="project" value="TreeGrafter"/>
</dbReference>
<evidence type="ECO:0000256" key="1">
    <source>
        <dbReference type="ARBA" id="ARBA00022645"/>
    </source>
</evidence>
<keyword evidence="6" id="KW-0511">Multifunctional enzyme</keyword>
<evidence type="ECO:0000256" key="2">
    <source>
        <dbReference type="ARBA" id="ARBA00022670"/>
    </source>
</evidence>
<dbReference type="GO" id="GO:0008658">
    <property type="term" value="F:penicillin binding"/>
    <property type="evidence" value="ECO:0007669"/>
    <property type="project" value="InterPro"/>
</dbReference>
<feature type="region of interest" description="Disordered" evidence="9">
    <location>
        <begin position="1"/>
        <end position="171"/>
    </location>
</feature>
<feature type="compositionally biased region" description="Low complexity" evidence="9">
    <location>
        <begin position="101"/>
        <end position="133"/>
    </location>
</feature>
<feature type="transmembrane region" description="Helical" evidence="10">
    <location>
        <begin position="181"/>
        <end position="203"/>
    </location>
</feature>
<keyword evidence="5" id="KW-0378">Hydrolase</keyword>
<dbReference type="Gene3D" id="3.40.710.10">
    <property type="entry name" value="DD-peptidase/beta-lactamase superfamily"/>
    <property type="match status" value="1"/>
</dbReference>
<dbReference type="AlphaFoldDB" id="A0A1H3HTN5"/>
<keyword evidence="2" id="KW-0645">Protease</keyword>
<dbReference type="InterPro" id="IPR012338">
    <property type="entry name" value="Beta-lactam/transpept-like"/>
</dbReference>
<dbReference type="GO" id="GO:0009002">
    <property type="term" value="F:serine-type D-Ala-D-Ala carboxypeptidase activity"/>
    <property type="evidence" value="ECO:0007669"/>
    <property type="project" value="UniProtKB-EC"/>
</dbReference>
<dbReference type="InterPro" id="IPR050396">
    <property type="entry name" value="Glycosyltr_51/Transpeptidase"/>
</dbReference>
<evidence type="ECO:0000256" key="9">
    <source>
        <dbReference type="SAM" id="MobiDB-lite"/>
    </source>
</evidence>
<evidence type="ECO:0000256" key="10">
    <source>
        <dbReference type="SAM" id="Phobius"/>
    </source>
</evidence>
<dbReference type="GO" id="GO:0008955">
    <property type="term" value="F:peptidoglycan glycosyltransferase activity"/>
    <property type="evidence" value="ECO:0007669"/>
    <property type="project" value="UniProtKB-EC"/>
</dbReference>
<dbReference type="Proteomes" id="UP000242415">
    <property type="component" value="Unassembled WGS sequence"/>
</dbReference>
<evidence type="ECO:0000256" key="3">
    <source>
        <dbReference type="ARBA" id="ARBA00022676"/>
    </source>
</evidence>
<keyword evidence="10" id="KW-0812">Transmembrane</keyword>
<feature type="domain" description="Glycosyl transferase family 51" evidence="12">
    <location>
        <begin position="226"/>
        <end position="415"/>
    </location>
</feature>
<name>A0A1H3HTN5_9ACTN</name>
<feature type="domain" description="Penicillin-binding protein transpeptidase" evidence="11">
    <location>
        <begin position="519"/>
        <end position="801"/>
    </location>
</feature>
<dbReference type="PANTHER" id="PTHR32282:SF34">
    <property type="entry name" value="PENICILLIN-BINDING PROTEIN 1A"/>
    <property type="match status" value="1"/>
</dbReference>
<feature type="compositionally biased region" description="Low complexity" evidence="9">
    <location>
        <begin position="920"/>
        <end position="933"/>
    </location>
</feature>
<reference evidence="14" key="1">
    <citation type="submission" date="2016-10" db="EMBL/GenBank/DDBJ databases">
        <authorList>
            <person name="Varghese N."/>
            <person name="Submissions S."/>
        </authorList>
    </citation>
    <scope>NUCLEOTIDE SEQUENCE [LARGE SCALE GENOMIC DNA]</scope>
    <source>
        <strain evidence="14">DSM 45245</strain>
    </source>
</reference>
<dbReference type="EMBL" id="FNPH01000001">
    <property type="protein sequence ID" value="SDY18843.1"/>
    <property type="molecule type" value="Genomic_DNA"/>
</dbReference>
<evidence type="ECO:0000256" key="5">
    <source>
        <dbReference type="ARBA" id="ARBA00022801"/>
    </source>
</evidence>
<evidence type="ECO:0000259" key="12">
    <source>
        <dbReference type="Pfam" id="PF00912"/>
    </source>
</evidence>
<keyword evidence="1 13" id="KW-0121">Carboxypeptidase</keyword>
<dbReference type="InterPro" id="IPR023346">
    <property type="entry name" value="Lysozyme-like_dom_sf"/>
</dbReference>
<evidence type="ECO:0000313" key="13">
    <source>
        <dbReference type="EMBL" id="SDY18843.1"/>
    </source>
</evidence>
<keyword evidence="10" id="KW-0472">Membrane</keyword>
<dbReference type="SUPFAM" id="SSF56601">
    <property type="entry name" value="beta-lactamase/transpeptidase-like"/>
    <property type="match status" value="1"/>
</dbReference>
<dbReference type="GO" id="GO:0006508">
    <property type="term" value="P:proteolysis"/>
    <property type="evidence" value="ECO:0007669"/>
    <property type="project" value="UniProtKB-KW"/>
</dbReference>
<dbReference type="SUPFAM" id="SSF53955">
    <property type="entry name" value="Lysozyme-like"/>
    <property type="match status" value="1"/>
</dbReference>
<keyword evidence="4" id="KW-0808">Transferase</keyword>
<evidence type="ECO:0000259" key="11">
    <source>
        <dbReference type="Pfam" id="PF00905"/>
    </source>
</evidence>
<evidence type="ECO:0000256" key="6">
    <source>
        <dbReference type="ARBA" id="ARBA00023268"/>
    </source>
</evidence>
<dbReference type="RefSeq" id="WP_091551826.1">
    <property type="nucleotide sequence ID" value="NZ_FNPH01000001.1"/>
</dbReference>
<proteinExistence type="predicted"/>
<dbReference type="Pfam" id="PF00912">
    <property type="entry name" value="Transgly"/>
    <property type="match status" value="1"/>
</dbReference>